<dbReference type="GO" id="GO:0016627">
    <property type="term" value="F:oxidoreductase activity, acting on the CH-CH group of donors"/>
    <property type="evidence" value="ECO:0007669"/>
    <property type="project" value="InterPro"/>
</dbReference>
<dbReference type="Proteomes" id="UP000198977">
    <property type="component" value="Unassembled WGS sequence"/>
</dbReference>
<dbReference type="Pfam" id="PF00441">
    <property type="entry name" value="Acyl-CoA_dh_1"/>
    <property type="match status" value="1"/>
</dbReference>
<evidence type="ECO:0000256" key="1">
    <source>
        <dbReference type="ARBA" id="ARBA00022630"/>
    </source>
</evidence>
<keyword evidence="4" id="KW-1185">Reference proteome</keyword>
<dbReference type="OrthoDB" id="9775090at2"/>
<evidence type="ECO:0000313" key="3">
    <source>
        <dbReference type="EMBL" id="SFE03837.1"/>
    </source>
</evidence>
<evidence type="ECO:0000313" key="4">
    <source>
        <dbReference type="Proteomes" id="UP000198977"/>
    </source>
</evidence>
<dbReference type="InterPro" id="IPR052547">
    <property type="entry name" value="Mito_Isobutyryl-CoADH"/>
</dbReference>
<proteinExistence type="predicted"/>
<evidence type="ECO:0000259" key="2">
    <source>
        <dbReference type="Pfam" id="PF00441"/>
    </source>
</evidence>
<feature type="domain" description="Acyl-CoA dehydrogenase/oxidase C-terminal" evidence="2">
    <location>
        <begin position="57"/>
        <end position="158"/>
    </location>
</feature>
<keyword evidence="1" id="KW-0285">Flavoprotein</keyword>
<organism evidence="3 4">
    <name type="scientific">Sulfitobacter brevis</name>
    <dbReference type="NCBI Taxonomy" id="74348"/>
    <lineage>
        <taxon>Bacteria</taxon>
        <taxon>Pseudomonadati</taxon>
        <taxon>Pseudomonadota</taxon>
        <taxon>Alphaproteobacteria</taxon>
        <taxon>Rhodobacterales</taxon>
        <taxon>Roseobacteraceae</taxon>
        <taxon>Sulfitobacter</taxon>
    </lineage>
</organism>
<dbReference type="AlphaFoldDB" id="A0A1I1X916"/>
<gene>
    <name evidence="3" type="ORF">SAMN04488523_104284</name>
</gene>
<protein>
    <submittedName>
        <fullName evidence="3">Acyl-CoA dehydrogenase, C-terminal domain</fullName>
    </submittedName>
</protein>
<dbReference type="InterPro" id="IPR009075">
    <property type="entry name" value="AcylCo_DH/oxidase_C"/>
</dbReference>
<reference evidence="3 4" key="1">
    <citation type="submission" date="2016-10" db="EMBL/GenBank/DDBJ databases">
        <authorList>
            <person name="de Groot N.N."/>
        </authorList>
    </citation>
    <scope>NUCLEOTIDE SEQUENCE [LARGE SCALE GENOMIC DNA]</scope>
    <source>
        <strain evidence="3 4">DSM 11443</strain>
    </source>
</reference>
<dbReference type="Gene3D" id="1.20.140.10">
    <property type="entry name" value="Butyryl-CoA Dehydrogenase, subunit A, domain 3"/>
    <property type="match status" value="1"/>
</dbReference>
<dbReference type="SUPFAM" id="SSF47203">
    <property type="entry name" value="Acyl-CoA dehydrogenase C-terminal domain-like"/>
    <property type="match status" value="1"/>
</dbReference>
<dbReference type="InterPro" id="IPR036250">
    <property type="entry name" value="AcylCo_DH-like_C"/>
</dbReference>
<dbReference type="EMBL" id="FOMW01000004">
    <property type="protein sequence ID" value="SFE03837.1"/>
    <property type="molecule type" value="Genomic_DNA"/>
</dbReference>
<name>A0A1I1X916_9RHOB</name>
<dbReference type="STRING" id="74348.SAMN04488523_104284"/>
<sequence>MKDQTTSTSPWMTGEHRMLADMTAAFIDTEWALEFDKSRKHCQMDRDTSQQAAVLGLTQLQNTRFQPAETKTRTSVARAFLDSCIADNQRGALTVEKATMQKSWLTDTQGEVPDICLQMHGGYGFMQEYAVGEMGADARVQRICGGTIEIMNELIGRAH</sequence>
<dbReference type="PANTHER" id="PTHR43831">
    <property type="entry name" value="ISOBUTYRYL-COA DEHYDROGENASE"/>
    <property type="match status" value="1"/>
</dbReference>
<dbReference type="PANTHER" id="PTHR43831:SF1">
    <property type="entry name" value="ISOBUTYRYL-COA DEHYDROGENASE, MITOCHONDRIAL"/>
    <property type="match status" value="1"/>
</dbReference>
<accession>A0A1I1X916</accession>